<dbReference type="AlphaFoldDB" id="A0A150GS13"/>
<evidence type="ECO:0000256" key="8">
    <source>
        <dbReference type="PROSITE-ProRule" id="PRU10072"/>
    </source>
</evidence>
<dbReference type="InterPro" id="IPR005122">
    <property type="entry name" value="Uracil-DNA_glycosylase-like"/>
</dbReference>
<dbReference type="NCBIfam" id="NF003588">
    <property type="entry name" value="PRK05254.1-1"/>
    <property type="match status" value="1"/>
</dbReference>
<dbReference type="NCBIfam" id="NF003592">
    <property type="entry name" value="PRK05254.1-5"/>
    <property type="match status" value="1"/>
</dbReference>
<dbReference type="PANTHER" id="PTHR11264:SF0">
    <property type="entry name" value="URACIL-DNA GLYCOSYLASE"/>
    <property type="match status" value="1"/>
</dbReference>
<gene>
    <name evidence="11" type="ORF">GPECTOR_9g704</name>
</gene>
<dbReference type="STRING" id="33097.A0A150GS13"/>
<keyword evidence="6 7" id="KW-0234">DNA repair</keyword>
<dbReference type="GO" id="GO:0005739">
    <property type="term" value="C:mitochondrion"/>
    <property type="evidence" value="ECO:0007669"/>
    <property type="project" value="UniProtKB-SubCell"/>
</dbReference>
<comment type="catalytic activity">
    <reaction evidence="1 7 9">
        <text>Hydrolyzes single-stranded DNA or mismatched double-stranded DNA and polynucleotides, releasing free uracil.</text>
        <dbReference type="EC" id="3.2.2.27"/>
    </reaction>
</comment>
<accession>A0A150GS13</accession>
<evidence type="ECO:0000256" key="6">
    <source>
        <dbReference type="ARBA" id="ARBA00023204"/>
    </source>
</evidence>
<evidence type="ECO:0000256" key="9">
    <source>
        <dbReference type="RuleBase" id="RU003780"/>
    </source>
</evidence>
<evidence type="ECO:0000256" key="3">
    <source>
        <dbReference type="ARBA" id="ARBA00012030"/>
    </source>
</evidence>
<dbReference type="SMART" id="SM00986">
    <property type="entry name" value="UDG"/>
    <property type="match status" value="1"/>
</dbReference>
<dbReference type="EMBL" id="LSYV01000010">
    <property type="protein sequence ID" value="KXZ52659.1"/>
    <property type="molecule type" value="Genomic_DNA"/>
</dbReference>
<evidence type="ECO:0000259" key="10">
    <source>
        <dbReference type="SMART" id="SM00986"/>
    </source>
</evidence>
<comment type="similarity">
    <text evidence="2 7 9">Belongs to the uracil-DNA glycosylase (UDG) superfamily. UNG family.</text>
</comment>
<dbReference type="Pfam" id="PF03167">
    <property type="entry name" value="UDG"/>
    <property type="match status" value="1"/>
</dbReference>
<comment type="caution">
    <text evidence="11">The sequence shown here is derived from an EMBL/GenBank/DDBJ whole genome shotgun (WGS) entry which is preliminary data.</text>
</comment>
<evidence type="ECO:0000256" key="7">
    <source>
        <dbReference type="HAMAP-Rule" id="MF_03166"/>
    </source>
</evidence>
<keyword evidence="12" id="KW-1185">Reference proteome</keyword>
<sequence>MSMRSAKRAKTIDAFFSSKSSNKITLLPLAPAAPIAANRNHALARRAVSVASAPGAAPLSLQSLLVEPSWREALAHELGTSSGGGGGGRGAGGALRQLESFLAGEWAPGRKPVYPPREAVFAAFNACPFDQVRVVILGQDPYHGPGQAMGLSFSVPRDVRPLPPSLLNMYKEAAADLGWDERPTHGDLTSWSVQGVLLLNTVLTVRQGEANSHAKRGWEAFTDAAIRALSTKRRGLVFLLWGKPAQAKKGLVDTSRHHVLEAAHPSPLSASRGFFGCRHFSRANALLEAQGLEPVDWRPR</sequence>
<evidence type="ECO:0000313" key="12">
    <source>
        <dbReference type="Proteomes" id="UP000075714"/>
    </source>
</evidence>
<dbReference type="NCBIfam" id="TIGR00628">
    <property type="entry name" value="ung"/>
    <property type="match status" value="1"/>
</dbReference>
<dbReference type="InterPro" id="IPR018085">
    <property type="entry name" value="Ura-DNA_Glyclase_AS"/>
</dbReference>
<keyword evidence="7" id="KW-0539">Nucleus</keyword>
<dbReference type="Proteomes" id="UP000075714">
    <property type="component" value="Unassembled WGS sequence"/>
</dbReference>
<dbReference type="NCBIfam" id="NF003591">
    <property type="entry name" value="PRK05254.1-4"/>
    <property type="match status" value="1"/>
</dbReference>
<dbReference type="HAMAP" id="MF_00148">
    <property type="entry name" value="UDG"/>
    <property type="match status" value="1"/>
</dbReference>
<keyword evidence="4 7" id="KW-0227">DNA damage</keyword>
<organism evidence="11 12">
    <name type="scientific">Gonium pectorale</name>
    <name type="common">Green alga</name>
    <dbReference type="NCBI Taxonomy" id="33097"/>
    <lineage>
        <taxon>Eukaryota</taxon>
        <taxon>Viridiplantae</taxon>
        <taxon>Chlorophyta</taxon>
        <taxon>core chlorophytes</taxon>
        <taxon>Chlorophyceae</taxon>
        <taxon>CS clade</taxon>
        <taxon>Chlamydomonadales</taxon>
        <taxon>Volvocaceae</taxon>
        <taxon>Gonium</taxon>
    </lineage>
</organism>
<dbReference type="InterPro" id="IPR002043">
    <property type="entry name" value="UDG_fam1"/>
</dbReference>
<name>A0A150GS13_GONPE</name>
<evidence type="ECO:0000256" key="1">
    <source>
        <dbReference type="ARBA" id="ARBA00001400"/>
    </source>
</evidence>
<keyword evidence="7" id="KW-0496">Mitochondrion</keyword>
<dbReference type="SUPFAM" id="SSF52141">
    <property type="entry name" value="Uracil-DNA glycosylase-like"/>
    <property type="match status" value="1"/>
</dbReference>
<comment type="subcellular location">
    <subcellularLocation>
        <location evidence="7">Mitochondrion</location>
    </subcellularLocation>
    <subcellularLocation>
        <location evidence="7">Nucleus</location>
    </subcellularLocation>
</comment>
<dbReference type="CDD" id="cd10027">
    <property type="entry name" value="UDG-F1-like"/>
    <property type="match status" value="1"/>
</dbReference>
<dbReference type="GO" id="GO:0004844">
    <property type="term" value="F:uracil DNA N-glycosylase activity"/>
    <property type="evidence" value="ECO:0007669"/>
    <property type="project" value="UniProtKB-UniRule"/>
</dbReference>
<comment type="function">
    <text evidence="7 9">Excises uracil residues from the DNA which can arise as a result of misincorporation of dUMP residues by DNA polymerase or due to deamination of cytosine.</text>
</comment>
<proteinExistence type="inferred from homology"/>
<reference evidence="12" key="1">
    <citation type="journal article" date="2016" name="Nat. Commun.">
        <title>The Gonium pectorale genome demonstrates co-option of cell cycle regulation during the evolution of multicellularity.</title>
        <authorList>
            <person name="Hanschen E.R."/>
            <person name="Marriage T.N."/>
            <person name="Ferris P.J."/>
            <person name="Hamaji T."/>
            <person name="Toyoda A."/>
            <person name="Fujiyama A."/>
            <person name="Neme R."/>
            <person name="Noguchi H."/>
            <person name="Minakuchi Y."/>
            <person name="Suzuki M."/>
            <person name="Kawai-Toyooka H."/>
            <person name="Smith D.R."/>
            <person name="Sparks H."/>
            <person name="Anderson J."/>
            <person name="Bakaric R."/>
            <person name="Luria V."/>
            <person name="Karger A."/>
            <person name="Kirschner M.W."/>
            <person name="Durand P.M."/>
            <person name="Michod R.E."/>
            <person name="Nozaki H."/>
            <person name="Olson B.J."/>
        </authorList>
    </citation>
    <scope>NUCLEOTIDE SEQUENCE [LARGE SCALE GENOMIC DNA]</scope>
    <source>
        <strain evidence="12">NIES-2863</strain>
    </source>
</reference>
<keyword evidence="5 7" id="KW-0378">Hydrolase</keyword>
<dbReference type="Gene3D" id="3.40.470.10">
    <property type="entry name" value="Uracil-DNA glycosylase-like domain"/>
    <property type="match status" value="1"/>
</dbReference>
<dbReference type="GO" id="GO:0005634">
    <property type="term" value="C:nucleus"/>
    <property type="evidence" value="ECO:0007669"/>
    <property type="project" value="UniProtKB-SubCell"/>
</dbReference>
<feature type="active site" description="Proton acceptor" evidence="7 8">
    <location>
        <position position="140"/>
    </location>
</feature>
<dbReference type="NCBIfam" id="NF003589">
    <property type="entry name" value="PRK05254.1-2"/>
    <property type="match status" value="1"/>
</dbReference>
<feature type="domain" description="Uracil-DNA glycosylase-like" evidence="10">
    <location>
        <begin position="125"/>
        <end position="287"/>
    </location>
</feature>
<evidence type="ECO:0000256" key="5">
    <source>
        <dbReference type="ARBA" id="ARBA00022801"/>
    </source>
</evidence>
<dbReference type="OrthoDB" id="10031947at2759"/>
<dbReference type="SMART" id="SM00987">
    <property type="entry name" value="UreE_C"/>
    <property type="match status" value="1"/>
</dbReference>
<dbReference type="PANTHER" id="PTHR11264">
    <property type="entry name" value="URACIL-DNA GLYCOSYLASE"/>
    <property type="match status" value="1"/>
</dbReference>
<evidence type="ECO:0000313" key="11">
    <source>
        <dbReference type="EMBL" id="KXZ52659.1"/>
    </source>
</evidence>
<evidence type="ECO:0000256" key="2">
    <source>
        <dbReference type="ARBA" id="ARBA00008184"/>
    </source>
</evidence>
<evidence type="ECO:0000256" key="4">
    <source>
        <dbReference type="ARBA" id="ARBA00022763"/>
    </source>
</evidence>
<protein>
    <recommendedName>
        <fullName evidence="3 7">Uracil-DNA glycosylase</fullName>
        <shortName evidence="7">UDG</shortName>
        <ecNumber evidence="3 7">3.2.2.27</ecNumber>
    </recommendedName>
</protein>
<dbReference type="GO" id="GO:0097510">
    <property type="term" value="P:base-excision repair, AP site formation via deaminated base removal"/>
    <property type="evidence" value="ECO:0007669"/>
    <property type="project" value="TreeGrafter"/>
</dbReference>
<dbReference type="InterPro" id="IPR036895">
    <property type="entry name" value="Uracil-DNA_glycosylase-like_sf"/>
</dbReference>
<dbReference type="PROSITE" id="PS00130">
    <property type="entry name" value="U_DNA_GLYCOSYLASE"/>
    <property type="match status" value="1"/>
</dbReference>
<dbReference type="FunFam" id="3.40.470.10:FF:000001">
    <property type="entry name" value="Uracil-DNA glycosylase"/>
    <property type="match status" value="1"/>
</dbReference>
<dbReference type="EC" id="3.2.2.27" evidence="3 7"/>